<dbReference type="PANTHER" id="PTHR47685:SF1">
    <property type="entry name" value="MAGNESIUM TRANSPORT PROTEIN CORA"/>
    <property type="match status" value="1"/>
</dbReference>
<feature type="region of interest" description="Disordered" evidence="1">
    <location>
        <begin position="275"/>
        <end position="298"/>
    </location>
</feature>
<dbReference type="AlphaFoldDB" id="A0A6A6IAV3"/>
<feature type="transmembrane region" description="Helical" evidence="2">
    <location>
        <begin position="597"/>
        <end position="619"/>
    </location>
</feature>
<keyword evidence="2" id="KW-0812">Transmembrane</keyword>
<organism evidence="3 4">
    <name type="scientific">Trematosphaeria pertusa</name>
    <dbReference type="NCBI Taxonomy" id="390896"/>
    <lineage>
        <taxon>Eukaryota</taxon>
        <taxon>Fungi</taxon>
        <taxon>Dikarya</taxon>
        <taxon>Ascomycota</taxon>
        <taxon>Pezizomycotina</taxon>
        <taxon>Dothideomycetes</taxon>
        <taxon>Pleosporomycetidae</taxon>
        <taxon>Pleosporales</taxon>
        <taxon>Massarineae</taxon>
        <taxon>Trematosphaeriaceae</taxon>
        <taxon>Trematosphaeria</taxon>
    </lineage>
</organism>
<feature type="compositionally biased region" description="Basic and acidic residues" evidence="1">
    <location>
        <begin position="278"/>
        <end position="298"/>
    </location>
</feature>
<dbReference type="OrthoDB" id="341259at2759"/>
<keyword evidence="2" id="KW-1133">Transmembrane helix</keyword>
<gene>
    <name evidence="3" type="ORF">BU26DRAFT_521077</name>
</gene>
<proteinExistence type="predicted"/>
<dbReference type="RefSeq" id="XP_033681627.1">
    <property type="nucleotide sequence ID" value="XM_033829449.1"/>
</dbReference>
<dbReference type="GO" id="GO:0016020">
    <property type="term" value="C:membrane"/>
    <property type="evidence" value="ECO:0007669"/>
    <property type="project" value="InterPro"/>
</dbReference>
<evidence type="ECO:0000256" key="1">
    <source>
        <dbReference type="SAM" id="MobiDB-lite"/>
    </source>
</evidence>
<dbReference type="InterPro" id="IPR002523">
    <property type="entry name" value="MgTranspt_CorA/ZnTranspt_ZntB"/>
</dbReference>
<dbReference type="GeneID" id="54582779"/>
<dbReference type="Proteomes" id="UP000800094">
    <property type="component" value="Unassembled WGS sequence"/>
</dbReference>
<evidence type="ECO:0000313" key="4">
    <source>
        <dbReference type="Proteomes" id="UP000800094"/>
    </source>
</evidence>
<evidence type="ECO:0000313" key="3">
    <source>
        <dbReference type="EMBL" id="KAF2246623.1"/>
    </source>
</evidence>
<feature type="transmembrane region" description="Helical" evidence="2">
    <location>
        <begin position="562"/>
        <end position="585"/>
    </location>
</feature>
<dbReference type="GO" id="GO:0046873">
    <property type="term" value="F:metal ion transmembrane transporter activity"/>
    <property type="evidence" value="ECO:0007669"/>
    <property type="project" value="InterPro"/>
</dbReference>
<dbReference type="PANTHER" id="PTHR47685">
    <property type="entry name" value="MAGNESIUM TRANSPORT PROTEIN CORA"/>
    <property type="match status" value="1"/>
</dbReference>
<name>A0A6A6IAV3_9PLEO</name>
<dbReference type="InterPro" id="IPR050829">
    <property type="entry name" value="CorA_MIT"/>
</dbReference>
<evidence type="ECO:0000256" key="2">
    <source>
        <dbReference type="SAM" id="Phobius"/>
    </source>
</evidence>
<dbReference type="Pfam" id="PF01544">
    <property type="entry name" value="CorA"/>
    <property type="match status" value="1"/>
</dbReference>
<keyword evidence="2" id="KW-0472">Membrane</keyword>
<dbReference type="EMBL" id="ML987198">
    <property type="protein sequence ID" value="KAF2246623.1"/>
    <property type="molecule type" value="Genomic_DNA"/>
</dbReference>
<reference evidence="3" key="1">
    <citation type="journal article" date="2020" name="Stud. Mycol.">
        <title>101 Dothideomycetes genomes: a test case for predicting lifestyles and emergence of pathogens.</title>
        <authorList>
            <person name="Haridas S."/>
            <person name="Albert R."/>
            <person name="Binder M."/>
            <person name="Bloem J."/>
            <person name="Labutti K."/>
            <person name="Salamov A."/>
            <person name="Andreopoulos B."/>
            <person name="Baker S."/>
            <person name="Barry K."/>
            <person name="Bills G."/>
            <person name="Bluhm B."/>
            <person name="Cannon C."/>
            <person name="Castanera R."/>
            <person name="Culley D."/>
            <person name="Daum C."/>
            <person name="Ezra D."/>
            <person name="Gonzalez J."/>
            <person name="Henrissat B."/>
            <person name="Kuo A."/>
            <person name="Liang C."/>
            <person name="Lipzen A."/>
            <person name="Lutzoni F."/>
            <person name="Magnuson J."/>
            <person name="Mondo S."/>
            <person name="Nolan M."/>
            <person name="Ohm R."/>
            <person name="Pangilinan J."/>
            <person name="Park H.-J."/>
            <person name="Ramirez L."/>
            <person name="Alfaro M."/>
            <person name="Sun H."/>
            <person name="Tritt A."/>
            <person name="Yoshinaga Y."/>
            <person name="Zwiers L.-H."/>
            <person name="Turgeon B."/>
            <person name="Goodwin S."/>
            <person name="Spatafora J."/>
            <person name="Crous P."/>
            <person name="Grigoriev I."/>
        </authorList>
    </citation>
    <scope>NUCLEOTIDE SEQUENCE</scope>
    <source>
        <strain evidence="3">CBS 122368</strain>
    </source>
</reference>
<dbReference type="Gene3D" id="1.20.58.340">
    <property type="entry name" value="Magnesium transport protein CorA, transmembrane region"/>
    <property type="match status" value="1"/>
</dbReference>
<evidence type="ECO:0008006" key="5">
    <source>
        <dbReference type="Google" id="ProtNLM"/>
    </source>
</evidence>
<protein>
    <recommendedName>
        <fullName evidence="5">Cora-domain-containing protein</fullName>
    </recommendedName>
</protein>
<keyword evidence="4" id="KW-1185">Reference proteome</keyword>
<accession>A0A6A6IAV3</accession>
<sequence length="685" mass="78377">MATPGVPSPWAAHRTASWGTACTATTSVPELSIPNRFPEPPSDATLEIGGTHPFEPSIVDFYFAAIERGEKPTVGRFSLPQVLGEPGPAALMRTENSSNPDIRWIHLPFNSMKYTKDLIARVCKDIGFSGVDEILKKNVFSSDKWLDRLHHRAEGDGYHATYLETSCFDINLTDENTRLMHAHHTYFDSEGASMGLFIPFLHWGTEDILAQRNMKLRALEAMRKSNLRASSLQPPYAQGDSNMLDFYTDMMTDQLFDSENPLHLRRTLDQFYYTHTPDTSKRDEDQIVSKHGPDADNKGKRPMQIVDQLWLWILGSNTVITCFDRRWVEENSPQANVYDNVLWQLRHNGQAKCIKSGFELAHLIIEQASSYFFNYSHSLEAKLRFKDIFRKVIGEISDEQIKLFRIMADLSGTDAPMNFTRDQQNCLFDVHEEFNLLYKIRDVIDELTIMKRVVDEQMSQLNPLLALHFHDTFGRHETKQDLAIASEYDLIRHEIRKMNWDEREWFKRTEQYLKAHHKEIEDMMTETLRVYDALRDTISLKQNNASIFEAHASRKESEAVTLFTWVSSIMLPMSFISSVFSINAIELEEGGKIRLKVAMAYIVPISIVISVVFVVITFFRAIREWATDPISSGKAKRNLQGVCASMSSTGASKVARQGSQRKRLHRKSWVEAAPATNGYADPNTV</sequence>